<gene>
    <name evidence="2" type="ORF">ACFQZ8_25425</name>
</gene>
<feature type="non-terminal residue" evidence="2">
    <location>
        <position position="1"/>
    </location>
</feature>
<accession>A0ABW3A8D4</accession>
<dbReference type="Proteomes" id="UP001597053">
    <property type="component" value="Unassembled WGS sequence"/>
</dbReference>
<name>A0ABW3A8D4_9ACTN</name>
<sequence length="41" mass="4376">ADAPAGLVEAVRAHVGSRWPFVEVHAYPGGQPYYPLLVGVE</sequence>
<protein>
    <recommendedName>
        <fullName evidence="1">Fatty acid kinase subunit A-like C-terminal domain-containing protein</fullName>
    </recommendedName>
</protein>
<dbReference type="InterPro" id="IPR033470">
    <property type="entry name" value="FakA-like_C"/>
</dbReference>
<evidence type="ECO:0000313" key="3">
    <source>
        <dbReference type="Proteomes" id="UP001597053"/>
    </source>
</evidence>
<evidence type="ECO:0000313" key="2">
    <source>
        <dbReference type="EMBL" id="MFD0787256.1"/>
    </source>
</evidence>
<feature type="domain" description="Fatty acid kinase subunit A-like C-terminal" evidence="1">
    <location>
        <begin position="2"/>
        <end position="41"/>
    </location>
</feature>
<keyword evidence="3" id="KW-1185">Reference proteome</keyword>
<reference evidence="3" key="1">
    <citation type="journal article" date="2019" name="Int. J. Syst. Evol. Microbiol.">
        <title>The Global Catalogue of Microorganisms (GCM) 10K type strain sequencing project: providing services to taxonomists for standard genome sequencing and annotation.</title>
        <authorList>
            <consortium name="The Broad Institute Genomics Platform"/>
            <consortium name="The Broad Institute Genome Sequencing Center for Infectious Disease"/>
            <person name="Wu L."/>
            <person name="Ma J."/>
        </authorList>
    </citation>
    <scope>NUCLEOTIDE SEQUENCE [LARGE SCALE GENOMIC DNA]</scope>
    <source>
        <strain evidence="3">JCM 32148</strain>
    </source>
</reference>
<dbReference type="Pfam" id="PF13684">
    <property type="entry name" value="FakA-like_C"/>
    <property type="match status" value="1"/>
</dbReference>
<comment type="caution">
    <text evidence="2">The sequence shown here is derived from an EMBL/GenBank/DDBJ whole genome shotgun (WGS) entry which is preliminary data.</text>
</comment>
<evidence type="ECO:0000259" key="1">
    <source>
        <dbReference type="Pfam" id="PF13684"/>
    </source>
</evidence>
<proteinExistence type="predicted"/>
<organism evidence="2 3">
    <name type="scientific">Micromonospora azadirachtae</name>
    <dbReference type="NCBI Taxonomy" id="1970735"/>
    <lineage>
        <taxon>Bacteria</taxon>
        <taxon>Bacillati</taxon>
        <taxon>Actinomycetota</taxon>
        <taxon>Actinomycetes</taxon>
        <taxon>Micromonosporales</taxon>
        <taxon>Micromonosporaceae</taxon>
        <taxon>Micromonospora</taxon>
    </lineage>
</organism>
<dbReference type="EMBL" id="JBHTHM010001878">
    <property type="protein sequence ID" value="MFD0787256.1"/>
    <property type="molecule type" value="Genomic_DNA"/>
</dbReference>